<dbReference type="PROSITE" id="PS00108">
    <property type="entry name" value="PROTEIN_KINASE_ST"/>
    <property type="match status" value="1"/>
</dbReference>
<dbReference type="InterPro" id="IPR008271">
    <property type="entry name" value="Ser/Thr_kinase_AS"/>
</dbReference>
<dbReference type="AlphaFoldDB" id="A0A6V7VKE3"/>
<dbReference type="EMBL" id="CAJEWN010000241">
    <property type="protein sequence ID" value="CAD2174691.1"/>
    <property type="molecule type" value="Genomic_DNA"/>
</dbReference>
<dbReference type="GO" id="GO:0071561">
    <property type="term" value="C:nucleus-vacuole junction"/>
    <property type="evidence" value="ECO:0007669"/>
    <property type="project" value="TreeGrafter"/>
</dbReference>
<dbReference type="Proteomes" id="UP000580250">
    <property type="component" value="Unassembled WGS sequence"/>
</dbReference>
<dbReference type="GO" id="GO:0006623">
    <property type="term" value="P:protein targeting to vacuole"/>
    <property type="evidence" value="ECO:0007669"/>
    <property type="project" value="TreeGrafter"/>
</dbReference>
<dbReference type="PANTHER" id="PTHR17583">
    <property type="entry name" value="PHOSPHOINOSITIDE 3-KINASE REGULATORY SUBUNIT 4"/>
    <property type="match status" value="1"/>
</dbReference>
<dbReference type="InterPro" id="IPR045162">
    <property type="entry name" value="Vps15-like"/>
</dbReference>
<dbReference type="SUPFAM" id="SSF56112">
    <property type="entry name" value="Protein kinase-like (PK-like)"/>
    <property type="match status" value="1"/>
</dbReference>
<dbReference type="GO" id="GO:0034272">
    <property type="term" value="C:phosphatidylinositol 3-kinase complex, class III, type II"/>
    <property type="evidence" value="ECO:0007669"/>
    <property type="project" value="TreeGrafter"/>
</dbReference>
<evidence type="ECO:0000313" key="6">
    <source>
        <dbReference type="Proteomes" id="UP000580250"/>
    </source>
</evidence>
<evidence type="ECO:0000259" key="4">
    <source>
        <dbReference type="PROSITE" id="PS50011"/>
    </source>
</evidence>
<accession>A0A6V7VKE3</accession>
<dbReference type="GO" id="GO:0016236">
    <property type="term" value="P:macroautophagy"/>
    <property type="evidence" value="ECO:0007669"/>
    <property type="project" value="InterPro"/>
</dbReference>
<dbReference type="GO" id="GO:0005524">
    <property type="term" value="F:ATP binding"/>
    <property type="evidence" value="ECO:0007669"/>
    <property type="project" value="InterPro"/>
</dbReference>
<keyword evidence="3" id="KW-0677">Repeat</keyword>
<evidence type="ECO:0000256" key="3">
    <source>
        <dbReference type="ARBA" id="ARBA00022737"/>
    </source>
</evidence>
<keyword evidence="1" id="KW-0418">Kinase</keyword>
<dbReference type="GO" id="GO:0034271">
    <property type="term" value="C:phosphatidylinositol 3-kinase complex, class III, type I"/>
    <property type="evidence" value="ECO:0007669"/>
    <property type="project" value="TreeGrafter"/>
</dbReference>
<dbReference type="PROSITE" id="PS50011">
    <property type="entry name" value="PROTEIN_KINASE_DOM"/>
    <property type="match status" value="1"/>
</dbReference>
<evidence type="ECO:0000256" key="2">
    <source>
        <dbReference type="ARBA" id="ARBA00022574"/>
    </source>
</evidence>
<dbReference type="Gene3D" id="1.10.510.10">
    <property type="entry name" value="Transferase(Phosphotransferase) domain 1"/>
    <property type="match status" value="1"/>
</dbReference>
<keyword evidence="2" id="KW-0853">WD repeat</keyword>
<dbReference type="GO" id="GO:0005770">
    <property type="term" value="C:late endosome"/>
    <property type="evidence" value="ECO:0007669"/>
    <property type="project" value="TreeGrafter"/>
</dbReference>
<dbReference type="Pfam" id="PF22956">
    <property type="entry name" value="VPS15-like_hel"/>
    <property type="match status" value="1"/>
</dbReference>
<organism evidence="5 6">
    <name type="scientific">Meloidogyne enterolobii</name>
    <name type="common">Root-knot nematode worm</name>
    <name type="synonym">Meloidogyne mayaguensis</name>
    <dbReference type="NCBI Taxonomy" id="390850"/>
    <lineage>
        <taxon>Eukaryota</taxon>
        <taxon>Metazoa</taxon>
        <taxon>Ecdysozoa</taxon>
        <taxon>Nematoda</taxon>
        <taxon>Chromadorea</taxon>
        <taxon>Rhabditida</taxon>
        <taxon>Tylenchina</taxon>
        <taxon>Tylenchomorpha</taxon>
        <taxon>Tylenchoidea</taxon>
        <taxon>Meloidogynidae</taxon>
        <taxon>Meloidogyninae</taxon>
        <taxon>Meloidogyne</taxon>
    </lineage>
</organism>
<evidence type="ECO:0000313" key="5">
    <source>
        <dbReference type="EMBL" id="CAD2174691.1"/>
    </source>
</evidence>
<dbReference type="InterPro" id="IPR055231">
    <property type="entry name" value="2AA_helical"/>
</dbReference>
<dbReference type="InterPro" id="IPR016024">
    <property type="entry name" value="ARM-type_fold"/>
</dbReference>
<sequence length="791" mass="91525">MGNVQTSSIANQLLPFESYISDVPKLKFVESLGSTRFMKVARVETAKGPIVVKVFVFSDQFCHVEFYRDQLQQIGRRLLSHPNCAPFSHIYLTARSAILCRPFSKFTLYDRLSTRPFLSTIEKRWIAFQLLKAFAQLRIAMIRHGDIKSQNVLVSSSLWIRITDFAPFKPTFLPYNNPSDFTFFFDTSRRRFCYLAPERFKDNDELLMEANRNYGNNEFINFYEGLTEAMDIFALGCLFVELFTDGRQVAFNLPQAIDYKLMNDESAEIYLKRLLSHISEQEFVPLIKIMLDRNPKRRREEFLKLSPCSSYNLFPPIFEKYLYNYFKELQEQPTPDALITKLYVERDNFISMIRDLDCSSVSVLFINYVCVSLRSCQSLTSKMDAISLLHQLSKICTPVLVFERIILYLANSLTDYFALVRAEALLVLGEILCSVETIPPEECRLLDFIFPKFKLLLNDPSNLVKIALASNLGKFAQLAKRFFELNAARLRSDSPEQQSQKDSNLSQLDPKAAFVSPPLDMGKSSTRLEVFLSNEKQHLIETEYKSSQDAITELFVTLCGSENEVRRCIFEARNLDLLCQFFGSSRIVDVLLHMISLLNDKNDWRIRSAFYEACPILAKHLGQNRTSKLKPFLLSGLQDSEEFVVIEAFRCIYLLLSQQLLSSSVIFNILPDVVPFLIHPNKWLRVIAVNILTVLESSFSIADIYCKLVPLLQPFLKEQLIRLNCFDLIYETLEQPISRQIWDLLLKEHHSFELISAIEERKTVENLVVVMTHIFLHLGHCRQILRIIVIK</sequence>
<dbReference type="SUPFAM" id="SSF48371">
    <property type="entry name" value="ARM repeat"/>
    <property type="match status" value="1"/>
</dbReference>
<protein>
    <recommendedName>
        <fullName evidence="4">Protein kinase domain-containing protein</fullName>
    </recommendedName>
</protein>
<dbReference type="InterPro" id="IPR011009">
    <property type="entry name" value="Kinase-like_dom_sf"/>
</dbReference>
<dbReference type="SMART" id="SM00220">
    <property type="entry name" value="S_TKc"/>
    <property type="match status" value="1"/>
</dbReference>
<feature type="domain" description="Protein kinase" evidence="4">
    <location>
        <begin position="26"/>
        <end position="314"/>
    </location>
</feature>
<dbReference type="Pfam" id="PF00069">
    <property type="entry name" value="Pkinase"/>
    <property type="match status" value="1"/>
</dbReference>
<evidence type="ECO:0000256" key="1">
    <source>
        <dbReference type="ARBA" id="ARBA00022527"/>
    </source>
</evidence>
<reference evidence="5 6" key="1">
    <citation type="submission" date="2020-08" db="EMBL/GenBank/DDBJ databases">
        <authorList>
            <person name="Koutsovoulos G."/>
            <person name="Danchin GJ E."/>
        </authorList>
    </citation>
    <scope>NUCLEOTIDE SEQUENCE [LARGE SCALE GENOMIC DNA]</scope>
</reference>
<dbReference type="OrthoDB" id="242910at2759"/>
<comment type="caution">
    <text evidence="5">The sequence shown here is derived from an EMBL/GenBank/DDBJ whole genome shotgun (WGS) entry which is preliminary data.</text>
</comment>
<dbReference type="GO" id="GO:0004674">
    <property type="term" value="F:protein serine/threonine kinase activity"/>
    <property type="evidence" value="ECO:0007669"/>
    <property type="project" value="UniProtKB-KW"/>
</dbReference>
<dbReference type="PANTHER" id="PTHR17583:SF0">
    <property type="entry name" value="PHOSPHOINOSITIDE 3-KINASE REGULATORY SUBUNIT 4"/>
    <property type="match status" value="1"/>
</dbReference>
<dbReference type="InterPro" id="IPR000719">
    <property type="entry name" value="Prot_kinase_dom"/>
</dbReference>
<name>A0A6V7VKE3_MELEN</name>
<dbReference type="InterPro" id="IPR011989">
    <property type="entry name" value="ARM-like"/>
</dbReference>
<gene>
    <name evidence="5" type="ORF">MENT_LOCUS26377</name>
</gene>
<keyword evidence="1" id="KW-0723">Serine/threonine-protein kinase</keyword>
<dbReference type="GO" id="GO:0045324">
    <property type="term" value="P:late endosome to vacuole transport"/>
    <property type="evidence" value="ECO:0007669"/>
    <property type="project" value="InterPro"/>
</dbReference>
<dbReference type="Gene3D" id="1.25.10.10">
    <property type="entry name" value="Leucine-rich Repeat Variant"/>
    <property type="match status" value="2"/>
</dbReference>
<proteinExistence type="predicted"/>
<keyword evidence="1" id="KW-0808">Transferase</keyword>